<dbReference type="InterPro" id="IPR001796">
    <property type="entry name" value="DHFR_dom"/>
</dbReference>
<dbReference type="InterPro" id="IPR024072">
    <property type="entry name" value="DHFR-like_dom_sf"/>
</dbReference>
<dbReference type="PROSITE" id="PS51330">
    <property type="entry name" value="DHFR_2"/>
    <property type="match status" value="1"/>
</dbReference>
<dbReference type="STRING" id="228957.SAMN04488008_11052"/>
<dbReference type="Proteomes" id="UP000198990">
    <property type="component" value="Unassembled WGS sequence"/>
</dbReference>
<evidence type="ECO:0000256" key="8">
    <source>
        <dbReference type="PIRNR" id="PIRNR000194"/>
    </source>
</evidence>
<dbReference type="Pfam" id="PF00186">
    <property type="entry name" value="DHFR_1"/>
    <property type="match status" value="1"/>
</dbReference>
<comment type="pathway">
    <text evidence="1 8">Cofactor biosynthesis; tetrahydrofolate biosynthesis; 5,6,7,8-tetrahydrofolate from 7,8-dihydrofolate: step 1/1.</text>
</comment>
<dbReference type="GO" id="GO:0070401">
    <property type="term" value="F:NADP+ binding"/>
    <property type="evidence" value="ECO:0007669"/>
    <property type="project" value="UniProtKB-ARBA"/>
</dbReference>
<evidence type="ECO:0000256" key="7">
    <source>
        <dbReference type="ARBA" id="ARBA00025067"/>
    </source>
</evidence>
<dbReference type="UniPathway" id="UPA00077">
    <property type="reaction ID" value="UER00158"/>
</dbReference>
<dbReference type="PANTHER" id="PTHR48069:SF3">
    <property type="entry name" value="DIHYDROFOLATE REDUCTASE"/>
    <property type="match status" value="1"/>
</dbReference>
<evidence type="ECO:0000256" key="5">
    <source>
        <dbReference type="ARBA" id="ARBA00022857"/>
    </source>
</evidence>
<dbReference type="EMBL" id="FNZN01000010">
    <property type="protein sequence ID" value="SEM14880.1"/>
    <property type="molecule type" value="Genomic_DNA"/>
</dbReference>
<feature type="domain" description="DHFR" evidence="9">
    <location>
        <begin position="3"/>
        <end position="163"/>
    </location>
</feature>
<keyword evidence="11" id="KW-1185">Reference proteome</keyword>
<dbReference type="InterPro" id="IPR012259">
    <property type="entry name" value="DHFR"/>
</dbReference>
<comment type="similarity">
    <text evidence="2 8">Belongs to the dihydrofolate reductase family.</text>
</comment>
<dbReference type="Gene3D" id="3.40.430.10">
    <property type="entry name" value="Dihydrofolate Reductase, subunit A"/>
    <property type="match status" value="1"/>
</dbReference>
<evidence type="ECO:0000256" key="2">
    <source>
        <dbReference type="ARBA" id="ARBA00009539"/>
    </source>
</evidence>
<reference evidence="11" key="1">
    <citation type="submission" date="2016-10" db="EMBL/GenBank/DDBJ databases">
        <authorList>
            <person name="Varghese N."/>
            <person name="Submissions S."/>
        </authorList>
    </citation>
    <scope>NUCLEOTIDE SEQUENCE [LARGE SCALE GENOMIC DNA]</scope>
    <source>
        <strain evidence="11">DSM 16471</strain>
    </source>
</reference>
<evidence type="ECO:0000313" key="11">
    <source>
        <dbReference type="Proteomes" id="UP000198990"/>
    </source>
</evidence>
<comment type="catalytic activity">
    <reaction evidence="8">
        <text>(6S)-5,6,7,8-tetrahydrofolate + NADP(+) = 7,8-dihydrofolate + NADPH + H(+)</text>
        <dbReference type="Rhea" id="RHEA:15009"/>
        <dbReference type="ChEBI" id="CHEBI:15378"/>
        <dbReference type="ChEBI" id="CHEBI:57451"/>
        <dbReference type="ChEBI" id="CHEBI:57453"/>
        <dbReference type="ChEBI" id="CHEBI:57783"/>
        <dbReference type="ChEBI" id="CHEBI:58349"/>
        <dbReference type="EC" id="1.5.1.3"/>
    </reaction>
</comment>
<dbReference type="GO" id="GO:0046654">
    <property type="term" value="P:tetrahydrofolate biosynthetic process"/>
    <property type="evidence" value="ECO:0007669"/>
    <property type="project" value="UniProtKB-UniPathway"/>
</dbReference>
<dbReference type="AlphaFoldDB" id="A0A1H7W068"/>
<evidence type="ECO:0000313" key="10">
    <source>
        <dbReference type="EMBL" id="SEM14880.1"/>
    </source>
</evidence>
<dbReference type="PIRSF" id="PIRSF000194">
    <property type="entry name" value="DHFR"/>
    <property type="match status" value="1"/>
</dbReference>
<organism evidence="10 11">
    <name type="scientific">Maribacter orientalis</name>
    <dbReference type="NCBI Taxonomy" id="228957"/>
    <lineage>
        <taxon>Bacteria</taxon>
        <taxon>Pseudomonadati</taxon>
        <taxon>Bacteroidota</taxon>
        <taxon>Flavobacteriia</taxon>
        <taxon>Flavobacteriales</taxon>
        <taxon>Flavobacteriaceae</taxon>
        <taxon>Maribacter</taxon>
    </lineage>
</organism>
<dbReference type="PANTHER" id="PTHR48069">
    <property type="entry name" value="DIHYDROFOLATE REDUCTASE"/>
    <property type="match status" value="1"/>
</dbReference>
<dbReference type="FunFam" id="3.40.430.10:FF:000001">
    <property type="entry name" value="Dihydrofolate reductase"/>
    <property type="match status" value="1"/>
</dbReference>
<keyword evidence="5 8" id="KW-0521">NADP</keyword>
<proteinExistence type="inferred from homology"/>
<dbReference type="GO" id="GO:0004146">
    <property type="term" value="F:dihydrofolate reductase activity"/>
    <property type="evidence" value="ECO:0007669"/>
    <property type="project" value="UniProtKB-EC"/>
</dbReference>
<dbReference type="GO" id="GO:0046655">
    <property type="term" value="P:folic acid metabolic process"/>
    <property type="evidence" value="ECO:0007669"/>
    <property type="project" value="TreeGrafter"/>
</dbReference>
<dbReference type="RefSeq" id="WP_245737265.1">
    <property type="nucleotide sequence ID" value="NZ_FNZN01000010.1"/>
</dbReference>
<dbReference type="GO" id="GO:0046452">
    <property type="term" value="P:dihydrofolate metabolic process"/>
    <property type="evidence" value="ECO:0007669"/>
    <property type="project" value="TreeGrafter"/>
</dbReference>
<dbReference type="EC" id="1.5.1.3" evidence="3 8"/>
<dbReference type="PRINTS" id="PR00070">
    <property type="entry name" value="DHFR"/>
</dbReference>
<evidence type="ECO:0000256" key="6">
    <source>
        <dbReference type="ARBA" id="ARBA00023002"/>
    </source>
</evidence>
<accession>A0A1H7W068</accession>
<keyword evidence="6 8" id="KW-0560">Oxidoreductase</keyword>
<gene>
    <name evidence="10" type="ORF">SAMN04488008_11052</name>
</gene>
<evidence type="ECO:0000256" key="1">
    <source>
        <dbReference type="ARBA" id="ARBA00004903"/>
    </source>
</evidence>
<dbReference type="GO" id="GO:0005829">
    <property type="term" value="C:cytosol"/>
    <property type="evidence" value="ECO:0007669"/>
    <property type="project" value="TreeGrafter"/>
</dbReference>
<evidence type="ECO:0000259" key="9">
    <source>
        <dbReference type="PROSITE" id="PS51330"/>
    </source>
</evidence>
<name>A0A1H7W068_9FLAO</name>
<dbReference type="CDD" id="cd00209">
    <property type="entry name" value="DHFR"/>
    <property type="match status" value="1"/>
</dbReference>
<protein>
    <recommendedName>
        <fullName evidence="3 8">Dihydrofolate reductase</fullName>
        <ecNumber evidence="3 8">1.5.1.3</ecNumber>
    </recommendedName>
</protein>
<sequence>MRTLIMIAAAAENNALGKDNELLWHLPDDFKRFKQLTTGHKIIMGRKTYESFPKPLPNRTHIIITRDKDYFVSFEDVIVVHSLDEALALVKNEIAFIIGGGEIYKLAEKQSDKIELTRVHANFNDADTFFPEIDEDCWMMTKQEFHPTDERHKFSFTYITYERKNNSLKNL</sequence>
<evidence type="ECO:0000256" key="3">
    <source>
        <dbReference type="ARBA" id="ARBA00012856"/>
    </source>
</evidence>
<keyword evidence="4 8" id="KW-0554">One-carbon metabolism</keyword>
<dbReference type="SUPFAM" id="SSF53597">
    <property type="entry name" value="Dihydrofolate reductase-like"/>
    <property type="match status" value="1"/>
</dbReference>
<dbReference type="GO" id="GO:0006730">
    <property type="term" value="P:one-carbon metabolic process"/>
    <property type="evidence" value="ECO:0007669"/>
    <property type="project" value="UniProtKB-KW"/>
</dbReference>
<comment type="function">
    <text evidence="7 8">Key enzyme in folate metabolism. Catalyzes an essential reaction for de novo glycine and purine synthesis, and for DNA precursor synthesis.</text>
</comment>
<evidence type="ECO:0000256" key="4">
    <source>
        <dbReference type="ARBA" id="ARBA00022563"/>
    </source>
</evidence>